<dbReference type="GO" id="GO:0016788">
    <property type="term" value="F:hydrolase activity, acting on ester bonds"/>
    <property type="evidence" value="ECO:0007669"/>
    <property type="project" value="TreeGrafter"/>
</dbReference>
<dbReference type="RefSeq" id="WP_057319856.1">
    <property type="nucleotide sequence ID" value="NZ_CYXP01000009.1"/>
</dbReference>
<dbReference type="InterPro" id="IPR029052">
    <property type="entry name" value="Metallo-depent_PP-like"/>
</dbReference>
<gene>
    <name evidence="3" type="ORF">ERS852429_03557</name>
</gene>
<dbReference type="SMART" id="SM00758">
    <property type="entry name" value="PA14"/>
    <property type="match status" value="1"/>
</dbReference>
<organism evidence="3 4">
    <name type="scientific">Parabacteroides distasonis</name>
    <dbReference type="NCBI Taxonomy" id="823"/>
    <lineage>
        <taxon>Bacteria</taxon>
        <taxon>Pseudomonadati</taxon>
        <taxon>Bacteroidota</taxon>
        <taxon>Bacteroidia</taxon>
        <taxon>Bacteroidales</taxon>
        <taxon>Tannerellaceae</taxon>
        <taxon>Parabacteroides</taxon>
    </lineage>
</organism>
<evidence type="ECO:0000313" key="3">
    <source>
        <dbReference type="EMBL" id="CUN30374.1"/>
    </source>
</evidence>
<name>A0A173VTI5_PARDI</name>
<sequence length="481" mass="54157">MKKTFLLAIALLCFCAPMSLFAQKQLAFKDGKFKIVQFTDIHWDQKSSKCAKTVATIQSVLKAENPDVAMLTGDVVTANPGLEGWKSVIGIFEEAKIPFTVMMGNHDAEIVPKDEIYAMLSKSPYFMGEKGPGDIHGAGNYVVPVYSSDGKKPAALLYCIDSNDYPTLKDYGTYDWIHFDQIHWYREQSMRYTKENGGKPLPALAFFHIPLLEYNEIVGAETTLGQKEEGIASPKINTGFFASLVEMKDVMATFAGHDHDNDYIGMLYNVGLAFGRVSGWDAYGDFERGGRIIELREGKFEFDSWIRTPSGKEYTYYYPSGLTSKDEETMEFLPAKTVKPKKHGVAYTYYEGKFKHTDQIASGTKVKEGTMKNISIQEAPAKDHFAYEFRTLINIPEKGVYRFYTYSDDGSKLFIDGKAIVDNDGSHNARIAKGKVALDAGFHELRVLYFEDYMGEALEVGVSSRKIKEAVLPEDWYYLPE</sequence>
<dbReference type="PROSITE" id="PS51820">
    <property type="entry name" value="PA14"/>
    <property type="match status" value="1"/>
</dbReference>
<dbReference type="Proteomes" id="UP000095591">
    <property type="component" value="Unassembled WGS sequence"/>
</dbReference>
<evidence type="ECO:0000313" key="4">
    <source>
        <dbReference type="Proteomes" id="UP000095591"/>
    </source>
</evidence>
<feature type="chain" id="PRO_5008014156" evidence="1">
    <location>
        <begin position="23"/>
        <end position="481"/>
    </location>
</feature>
<dbReference type="CDD" id="cd07383">
    <property type="entry name" value="MPP_Dcr2"/>
    <property type="match status" value="1"/>
</dbReference>
<dbReference type="SUPFAM" id="SSF56988">
    <property type="entry name" value="Anthrax protective antigen"/>
    <property type="match status" value="1"/>
</dbReference>
<reference evidence="3 4" key="1">
    <citation type="submission" date="2015-09" db="EMBL/GenBank/DDBJ databases">
        <authorList>
            <consortium name="Pathogen Informatics"/>
        </authorList>
    </citation>
    <scope>NUCLEOTIDE SEQUENCE [LARGE SCALE GENOMIC DNA]</scope>
    <source>
        <strain evidence="3 4">2789STDY5608872</strain>
    </source>
</reference>
<dbReference type="InterPro" id="IPR011658">
    <property type="entry name" value="PA14_dom"/>
</dbReference>
<feature type="domain" description="PA14" evidence="2">
    <location>
        <begin position="340"/>
        <end position="476"/>
    </location>
</feature>
<dbReference type="EMBL" id="CYXP01000009">
    <property type="protein sequence ID" value="CUN30374.1"/>
    <property type="molecule type" value="Genomic_DNA"/>
</dbReference>
<proteinExistence type="predicted"/>
<dbReference type="GO" id="GO:0005737">
    <property type="term" value="C:cytoplasm"/>
    <property type="evidence" value="ECO:0007669"/>
    <property type="project" value="TreeGrafter"/>
</dbReference>
<evidence type="ECO:0000259" key="2">
    <source>
        <dbReference type="PROSITE" id="PS51820"/>
    </source>
</evidence>
<keyword evidence="1" id="KW-0732">Signal</keyword>
<dbReference type="Pfam" id="PF07691">
    <property type="entry name" value="PA14"/>
    <property type="match status" value="1"/>
</dbReference>
<protein>
    <submittedName>
        <fullName evidence="3">PA14 domain</fullName>
    </submittedName>
</protein>
<feature type="signal peptide" evidence="1">
    <location>
        <begin position="1"/>
        <end position="22"/>
    </location>
</feature>
<dbReference type="PANTHER" id="PTHR32440">
    <property type="entry name" value="PHOSPHATASE DCR2-RELATED-RELATED"/>
    <property type="match status" value="1"/>
</dbReference>
<dbReference type="AlphaFoldDB" id="A0A173VTI5"/>
<dbReference type="PANTHER" id="PTHR32440:SF11">
    <property type="entry name" value="METALLOPHOSPHOESTERASE DOMAIN-CONTAINING PROTEIN"/>
    <property type="match status" value="1"/>
</dbReference>
<dbReference type="InterPro" id="IPR037524">
    <property type="entry name" value="PA14/GLEYA"/>
</dbReference>
<dbReference type="Pfam" id="PF00149">
    <property type="entry name" value="Metallophos"/>
    <property type="match status" value="1"/>
</dbReference>
<dbReference type="SUPFAM" id="SSF56300">
    <property type="entry name" value="Metallo-dependent phosphatases"/>
    <property type="match status" value="1"/>
</dbReference>
<dbReference type="Gene3D" id="3.90.182.10">
    <property type="entry name" value="Toxin - Anthrax Protective Antigen,domain 1"/>
    <property type="match status" value="1"/>
</dbReference>
<dbReference type="Gene3D" id="3.60.21.10">
    <property type="match status" value="1"/>
</dbReference>
<evidence type="ECO:0000256" key="1">
    <source>
        <dbReference type="SAM" id="SignalP"/>
    </source>
</evidence>
<accession>A0A173VTI5</accession>
<dbReference type="InterPro" id="IPR004843">
    <property type="entry name" value="Calcineurin-like_PHP"/>
</dbReference>